<organism evidence="4 5">
    <name type="scientific">Danaus plexippus plexippus</name>
    <dbReference type="NCBI Taxonomy" id="278856"/>
    <lineage>
        <taxon>Eukaryota</taxon>
        <taxon>Metazoa</taxon>
        <taxon>Ecdysozoa</taxon>
        <taxon>Arthropoda</taxon>
        <taxon>Hexapoda</taxon>
        <taxon>Insecta</taxon>
        <taxon>Pterygota</taxon>
        <taxon>Neoptera</taxon>
        <taxon>Endopterygota</taxon>
        <taxon>Lepidoptera</taxon>
        <taxon>Glossata</taxon>
        <taxon>Ditrysia</taxon>
        <taxon>Papilionoidea</taxon>
        <taxon>Nymphalidae</taxon>
        <taxon>Danainae</taxon>
        <taxon>Danaini</taxon>
        <taxon>Danaina</taxon>
        <taxon>Danaus</taxon>
        <taxon>Danaus</taxon>
    </lineage>
</organism>
<keyword evidence="1" id="KW-0500">Molybdenum</keyword>
<dbReference type="InterPro" id="IPR000674">
    <property type="entry name" value="Ald_Oxase/Xan_DH_a/b"/>
</dbReference>
<dbReference type="SMART" id="SM01008">
    <property type="entry name" value="Ald_Xan_dh_C"/>
    <property type="match status" value="1"/>
</dbReference>
<evidence type="ECO:0000313" key="4">
    <source>
        <dbReference type="EMBL" id="OWR50825.1"/>
    </source>
</evidence>
<dbReference type="GO" id="GO:0016491">
    <property type="term" value="F:oxidoreductase activity"/>
    <property type="evidence" value="ECO:0007669"/>
    <property type="project" value="UniProtKB-KW"/>
</dbReference>
<dbReference type="InterPro" id="IPR037165">
    <property type="entry name" value="AldOxase/xan_DH_Mopterin-bd_sf"/>
</dbReference>
<keyword evidence="5" id="KW-1185">Reference proteome</keyword>
<dbReference type="PANTHER" id="PTHR11908">
    <property type="entry name" value="XANTHINE DEHYDROGENASE"/>
    <property type="match status" value="1"/>
</dbReference>
<dbReference type="InterPro" id="IPR016208">
    <property type="entry name" value="Ald_Oxase/xanthine_DH-like"/>
</dbReference>
<evidence type="ECO:0000313" key="5">
    <source>
        <dbReference type="Proteomes" id="UP000007151"/>
    </source>
</evidence>
<feature type="domain" description="Aldehyde oxidase/xanthine dehydrogenase a/b hammerhead" evidence="3">
    <location>
        <begin position="91"/>
        <end position="151"/>
    </location>
</feature>
<dbReference type="EMBL" id="AGBW02009434">
    <property type="protein sequence ID" value="OWR50825.1"/>
    <property type="molecule type" value="Genomic_DNA"/>
</dbReference>
<evidence type="ECO:0000259" key="3">
    <source>
        <dbReference type="SMART" id="SM01008"/>
    </source>
</evidence>
<feature type="non-terminal residue" evidence="4">
    <location>
        <position position="1"/>
    </location>
</feature>
<dbReference type="InterPro" id="IPR046867">
    <property type="entry name" value="AldOxase/xan_DH_MoCoBD2"/>
</dbReference>
<dbReference type="InParanoid" id="A0A212FAQ4"/>
<reference evidence="4 5" key="1">
    <citation type="journal article" date="2011" name="Cell">
        <title>The monarch butterfly genome yields insights into long-distance migration.</title>
        <authorList>
            <person name="Zhan S."/>
            <person name="Merlin C."/>
            <person name="Boore J.L."/>
            <person name="Reppert S.M."/>
        </authorList>
    </citation>
    <scope>NUCLEOTIDE SEQUENCE [LARGE SCALE GENOMIC DNA]</scope>
    <source>
        <strain evidence="4">F-2</strain>
    </source>
</reference>
<dbReference type="GO" id="GO:0005506">
    <property type="term" value="F:iron ion binding"/>
    <property type="evidence" value="ECO:0007669"/>
    <property type="project" value="InterPro"/>
</dbReference>
<name>A0A212FAQ4_DANPL</name>
<dbReference type="Pfam" id="PF20256">
    <property type="entry name" value="MoCoBD_2"/>
    <property type="match status" value="1"/>
</dbReference>
<protein>
    <submittedName>
        <fullName evidence="4">Aldehyde oxidase</fullName>
    </submittedName>
</protein>
<proteinExistence type="predicted"/>
<evidence type="ECO:0000256" key="2">
    <source>
        <dbReference type="ARBA" id="ARBA00023002"/>
    </source>
</evidence>
<dbReference type="SUPFAM" id="SSF56003">
    <property type="entry name" value="Molybdenum cofactor-binding domain"/>
    <property type="match status" value="1"/>
</dbReference>
<dbReference type="STRING" id="278856.A0A212FAQ4"/>
<dbReference type="Proteomes" id="UP000007151">
    <property type="component" value="Unassembled WGS sequence"/>
</dbReference>
<accession>A0A212FAQ4</accession>
<comment type="caution">
    <text evidence="4">The sequence shown here is derived from an EMBL/GenBank/DDBJ whole genome shotgun (WGS) entry which is preliminary data.</text>
</comment>
<gene>
    <name evidence="4" type="ORF">KGM_208000B</name>
</gene>
<evidence type="ECO:0000256" key="1">
    <source>
        <dbReference type="ARBA" id="ARBA00022505"/>
    </source>
</evidence>
<dbReference type="Gene3D" id="3.30.365.10">
    <property type="entry name" value="Aldehyde oxidase/xanthine dehydrogenase, molybdopterin binding domain"/>
    <property type="match status" value="1"/>
</dbReference>
<sequence length="255" mass="28117">ALAILSNEIEVTENLPMPPVAYRRQTALALFYKGLLSLCPQSKLKSRYASGSIKIHETRKVSEAQFFYETDPSLWPLTKPIPRLNGLVQCAGETKYVDDLVQQPGEVFAAFVLSTVALGTIVNIDASKALVEGAFTLGVGYNTCEQIVNDPHTGEVLTNRTWNYWVPGATDIPQDMRIYFRKRSFSYEAILGSKATGEPATCMGVAVPFAMRAAIVASRQESGKPYNEWFQIDGACTVDKIAIACSTKVEEFQFL</sequence>
<dbReference type="InterPro" id="IPR036856">
    <property type="entry name" value="Ald_Oxase/Xan_DH_a/b_sf"/>
</dbReference>
<dbReference type="PANTHER" id="PTHR11908:SF132">
    <property type="entry name" value="ALDEHYDE OXIDASE 1-RELATED"/>
    <property type="match status" value="1"/>
</dbReference>
<dbReference type="AlphaFoldDB" id="A0A212FAQ4"/>
<dbReference type="eggNOG" id="KOG0430">
    <property type="taxonomic scope" value="Eukaryota"/>
</dbReference>
<keyword evidence="2" id="KW-0560">Oxidoreductase</keyword>
<dbReference type="KEGG" id="dpl:KGM_208000B"/>
<dbReference type="SUPFAM" id="SSF54665">
    <property type="entry name" value="CO dehydrogenase molybdoprotein N-domain-like"/>
    <property type="match status" value="1"/>
</dbReference>